<sequence>MWAQHQTDAWVLEIVRFIHSLKCKSKQGRPPSPPPKAAATQGEPLIRPRASGPAAQSAAILGWCHGGIQQVSYQFSRTGANWLNFTSAYWAWPSDSSFQ</sequence>
<reference evidence="1" key="1">
    <citation type="submission" date="2021-08" db="EMBL/GenBank/DDBJ databases">
        <title>The first chromosome-level gecko genome reveals the dynamic sex chromosomes of Neotropical dwarf geckos (Sphaerodactylidae: Sphaerodactylus).</title>
        <authorList>
            <person name="Pinto B.J."/>
            <person name="Keating S.E."/>
            <person name="Gamble T."/>
        </authorList>
    </citation>
    <scope>NUCLEOTIDE SEQUENCE</scope>
    <source>
        <strain evidence="1">TG3544</strain>
    </source>
</reference>
<accession>A0ACB8F5F8</accession>
<dbReference type="EMBL" id="CM037618">
    <property type="protein sequence ID" value="KAH8000337.1"/>
    <property type="molecule type" value="Genomic_DNA"/>
</dbReference>
<proteinExistence type="predicted"/>
<comment type="caution">
    <text evidence="1">The sequence shown here is derived from an EMBL/GenBank/DDBJ whole genome shotgun (WGS) entry which is preliminary data.</text>
</comment>
<evidence type="ECO:0000313" key="2">
    <source>
        <dbReference type="Proteomes" id="UP000827872"/>
    </source>
</evidence>
<dbReference type="Proteomes" id="UP000827872">
    <property type="component" value="Linkage Group LG05"/>
</dbReference>
<organism evidence="1 2">
    <name type="scientific">Sphaerodactylus townsendi</name>
    <dbReference type="NCBI Taxonomy" id="933632"/>
    <lineage>
        <taxon>Eukaryota</taxon>
        <taxon>Metazoa</taxon>
        <taxon>Chordata</taxon>
        <taxon>Craniata</taxon>
        <taxon>Vertebrata</taxon>
        <taxon>Euteleostomi</taxon>
        <taxon>Lepidosauria</taxon>
        <taxon>Squamata</taxon>
        <taxon>Bifurcata</taxon>
        <taxon>Gekkota</taxon>
        <taxon>Sphaerodactylidae</taxon>
        <taxon>Sphaerodactylus</taxon>
    </lineage>
</organism>
<name>A0ACB8F5F8_9SAUR</name>
<evidence type="ECO:0000313" key="1">
    <source>
        <dbReference type="EMBL" id="KAH8000337.1"/>
    </source>
</evidence>
<keyword evidence="2" id="KW-1185">Reference proteome</keyword>
<protein>
    <submittedName>
        <fullName evidence="1">Uncharacterized protein</fullName>
    </submittedName>
</protein>
<gene>
    <name evidence="1" type="ORF">K3G42_024464</name>
</gene>